<dbReference type="InterPro" id="IPR050709">
    <property type="entry name" value="Biotin_Carboxyl_Carrier/Decarb"/>
</dbReference>
<dbReference type="PANTHER" id="PTHR45266:SF3">
    <property type="entry name" value="OXALOACETATE DECARBOXYLASE ALPHA CHAIN"/>
    <property type="match status" value="1"/>
</dbReference>
<evidence type="ECO:0000256" key="2">
    <source>
        <dbReference type="ARBA" id="ARBA00023267"/>
    </source>
</evidence>
<dbReference type="Pfam" id="PF00364">
    <property type="entry name" value="Biotin_lipoyl"/>
    <property type="match status" value="1"/>
</dbReference>
<feature type="domain" description="Lipoyl-binding" evidence="3">
    <location>
        <begin position="70"/>
        <end position="146"/>
    </location>
</feature>
<evidence type="ECO:0000313" key="5">
    <source>
        <dbReference type="Proteomes" id="UP000886818"/>
    </source>
</evidence>
<gene>
    <name evidence="4" type="primary">accB</name>
    <name evidence="4" type="ORF">KVH43_02320</name>
</gene>
<sequence length="147" mass="16779">MNIKDIKELLLTIDQTSIQRVDIEQKDLKISVTKSSSDYHTSYEINKNEMKIEKAVEDDNENIFVDDEDLYIVKSPIVGVFYAAPSPDAKAFVQVGDRVEKGQPICIIEAMKIMNEIQSEESGQVVEILVKNEDIVEYGQPLMKIRR</sequence>
<evidence type="ECO:0000256" key="1">
    <source>
        <dbReference type="ARBA" id="ARBA00017562"/>
    </source>
</evidence>
<dbReference type="RefSeq" id="WP_218283302.1">
    <property type="nucleotide sequence ID" value="NZ_CP078093.1"/>
</dbReference>
<keyword evidence="5" id="KW-1185">Reference proteome</keyword>
<dbReference type="PROSITE" id="PS50968">
    <property type="entry name" value="BIOTINYL_LIPOYL"/>
    <property type="match status" value="1"/>
</dbReference>
<keyword evidence="4" id="KW-0436">Ligase</keyword>
<dbReference type="PANTHER" id="PTHR45266">
    <property type="entry name" value="OXALOACETATE DECARBOXYLASE ALPHA CHAIN"/>
    <property type="match status" value="1"/>
</dbReference>
<protein>
    <recommendedName>
        <fullName evidence="1">Biotin carboxyl carrier protein of acetyl-CoA carboxylase</fullName>
    </recommendedName>
</protein>
<proteinExistence type="predicted"/>
<dbReference type="InterPro" id="IPR000089">
    <property type="entry name" value="Biotin_lipoyl"/>
</dbReference>
<keyword evidence="2" id="KW-0092">Biotin</keyword>
<dbReference type="NCBIfam" id="TIGR00531">
    <property type="entry name" value="BCCP"/>
    <property type="match status" value="1"/>
</dbReference>
<evidence type="ECO:0000259" key="3">
    <source>
        <dbReference type="PROSITE" id="PS50968"/>
    </source>
</evidence>
<name>A0ABX8RI40_9CLOT</name>
<reference evidence="4" key="1">
    <citation type="submission" date="2021-07" db="EMBL/GenBank/DDBJ databases">
        <title>Complete genome sequence of Crassaminicella sp. 143-21, isolated from a deep-sea hydrothermal vent.</title>
        <authorList>
            <person name="Li X."/>
        </authorList>
    </citation>
    <scope>NUCLEOTIDE SEQUENCE</scope>
    <source>
        <strain evidence="4">143-21</strain>
    </source>
</reference>
<dbReference type="CDD" id="cd06850">
    <property type="entry name" value="biotinyl_domain"/>
    <property type="match status" value="1"/>
</dbReference>
<accession>A0ABX8RI40</accession>
<dbReference type="Proteomes" id="UP000886818">
    <property type="component" value="Chromosome"/>
</dbReference>
<evidence type="ECO:0000313" key="4">
    <source>
        <dbReference type="EMBL" id="QXM06606.1"/>
    </source>
</evidence>
<organism evidence="4 5">
    <name type="scientific">Crassaminicella indica</name>
    <dbReference type="NCBI Taxonomy" id="2855394"/>
    <lineage>
        <taxon>Bacteria</taxon>
        <taxon>Bacillati</taxon>
        <taxon>Bacillota</taxon>
        <taxon>Clostridia</taxon>
        <taxon>Eubacteriales</taxon>
        <taxon>Clostridiaceae</taxon>
        <taxon>Crassaminicella</taxon>
    </lineage>
</organism>
<dbReference type="EMBL" id="CP078093">
    <property type="protein sequence ID" value="QXM06606.1"/>
    <property type="molecule type" value="Genomic_DNA"/>
</dbReference>
<dbReference type="InterPro" id="IPR001249">
    <property type="entry name" value="AcCoA_biotinCC"/>
</dbReference>
<dbReference type="GO" id="GO:0003989">
    <property type="term" value="F:acetyl-CoA carboxylase activity"/>
    <property type="evidence" value="ECO:0007669"/>
    <property type="project" value="UniProtKB-EC"/>
</dbReference>